<dbReference type="Ensembl" id="ENSSSCT00015099833.1">
    <property type="protein sequence ID" value="ENSSSCP00015041282.1"/>
    <property type="gene ID" value="ENSSSCG00015074214.1"/>
</dbReference>
<evidence type="ECO:0000313" key="1">
    <source>
        <dbReference type="Ensembl" id="ENSSSCP00015041282.1"/>
    </source>
</evidence>
<dbReference type="AlphaFoldDB" id="A0A8D0PZL5"/>
<evidence type="ECO:0000313" key="2">
    <source>
        <dbReference type="Proteomes" id="UP000694726"/>
    </source>
</evidence>
<proteinExistence type="predicted"/>
<reference evidence="1" key="1">
    <citation type="submission" date="2025-08" db="UniProtKB">
        <authorList>
            <consortium name="Ensembl"/>
        </authorList>
    </citation>
    <scope>IDENTIFICATION</scope>
</reference>
<sequence length="115" mass="12792">MGKATSWWPSFPASWTCCQRMAEYIQLVAATALLTEGNKRLTFRGRLTVSIKTGYGDTNAWLKWIKYSVDTLDKNSCYACATGRPEAQVVPFPMGWSSDPQGLECVVALFQDKTA</sequence>
<name>A0A8D0PZL5_PIG</name>
<accession>A0A8D0PZL5</accession>
<protein>
    <submittedName>
        <fullName evidence="1">Uncharacterized protein</fullName>
    </submittedName>
</protein>
<organism evidence="1 2">
    <name type="scientific">Sus scrofa</name>
    <name type="common">Pig</name>
    <dbReference type="NCBI Taxonomy" id="9823"/>
    <lineage>
        <taxon>Eukaryota</taxon>
        <taxon>Metazoa</taxon>
        <taxon>Chordata</taxon>
        <taxon>Craniata</taxon>
        <taxon>Vertebrata</taxon>
        <taxon>Euteleostomi</taxon>
        <taxon>Mammalia</taxon>
        <taxon>Eutheria</taxon>
        <taxon>Laurasiatheria</taxon>
        <taxon>Artiodactyla</taxon>
        <taxon>Suina</taxon>
        <taxon>Suidae</taxon>
        <taxon>Sus</taxon>
    </lineage>
</organism>
<dbReference type="Proteomes" id="UP000694726">
    <property type="component" value="Unplaced"/>
</dbReference>